<sequence>MAPYLQPRVDGDLRSILDSHDTLHRMLDTLGSPLNLVLPDRLAANVRDFETTLRAYDLGGTVYFAHKANRSSALVRALATTGAGIDVASLGELQHALGAGIGPGRIMATGPKSREFLWLAARTGVTVGADSVPELAELAGIVAAHGLPRVRVMARLSGFASTGTTVLSRASRFGVPVSALDPLWTVLDKHREQLDFHGAAYHLDTNGIPEKAAALEGCLEAMAEAQRRGFGPRAVDVGGGFGVNYLADSREWEAWTTELTGAVLGQRPPITWDGHGYGLRNEGGRLRGALAVYPAYRAVAGPAYLDRLLATASTAHRRPLGALVLDNLYDLHLEPGRALLDQCGAVLTRVEEVRDGLVRVAANSNDVALEAHGVLMDPILVPRGEPRPDDGPVEVFLAGNLCLEADLITRRRVLLPRPPRAGDLLVFANTAGYLMDFSAGSALMQPTARTVAAWRHGGDWRWCLDERYWPVTGREETG</sequence>
<dbReference type="InterPro" id="IPR029066">
    <property type="entry name" value="PLP-binding_barrel"/>
</dbReference>
<evidence type="ECO:0000259" key="4">
    <source>
        <dbReference type="Pfam" id="PF02784"/>
    </source>
</evidence>
<protein>
    <submittedName>
        <fullName evidence="5">Diaminopimelate decarboxylase</fullName>
        <ecNumber evidence="5">4.1.1.20</ecNumber>
    </submittedName>
</protein>
<dbReference type="EC" id="4.1.1.20" evidence="5"/>
<dbReference type="PANTHER" id="PTHR43727">
    <property type="entry name" value="DIAMINOPIMELATE DECARBOXYLASE"/>
    <property type="match status" value="1"/>
</dbReference>
<accession>A0A7W5AQN4</accession>
<dbReference type="InterPro" id="IPR022653">
    <property type="entry name" value="De-COase2_pyr-phos_BS"/>
</dbReference>
<evidence type="ECO:0000313" key="6">
    <source>
        <dbReference type="Proteomes" id="UP000590749"/>
    </source>
</evidence>
<keyword evidence="3" id="KW-0663">Pyridoxal phosphate</keyword>
<dbReference type="EMBL" id="JACHXF010000027">
    <property type="protein sequence ID" value="MBB3100682.1"/>
    <property type="molecule type" value="Genomic_DNA"/>
</dbReference>
<dbReference type="GO" id="GO:0008836">
    <property type="term" value="F:diaminopimelate decarboxylase activity"/>
    <property type="evidence" value="ECO:0007669"/>
    <property type="project" value="UniProtKB-EC"/>
</dbReference>
<dbReference type="SUPFAM" id="SSF51419">
    <property type="entry name" value="PLP-binding barrel"/>
    <property type="match status" value="1"/>
</dbReference>
<gene>
    <name evidence="5" type="ORF">FHR83_008407</name>
</gene>
<dbReference type="GO" id="GO:0009089">
    <property type="term" value="P:lysine biosynthetic process via diaminopimelate"/>
    <property type="evidence" value="ECO:0007669"/>
    <property type="project" value="TreeGrafter"/>
</dbReference>
<proteinExistence type="predicted"/>
<dbReference type="PRINTS" id="PR01179">
    <property type="entry name" value="ODADCRBXLASE"/>
</dbReference>
<comment type="caution">
    <text evidence="5">The sequence shown here is derived from an EMBL/GenBank/DDBJ whole genome shotgun (WGS) entry which is preliminary data.</text>
</comment>
<dbReference type="Gene3D" id="2.40.37.10">
    <property type="entry name" value="Lyase, Ornithine Decarboxylase, Chain A, domain 1"/>
    <property type="match status" value="1"/>
</dbReference>
<evidence type="ECO:0000256" key="3">
    <source>
        <dbReference type="ARBA" id="ARBA00022898"/>
    </source>
</evidence>
<dbReference type="RefSeq" id="WP_183226726.1">
    <property type="nucleotide sequence ID" value="NZ_BMPW01000028.1"/>
</dbReference>
<dbReference type="InterPro" id="IPR022644">
    <property type="entry name" value="De-COase2_N"/>
</dbReference>
<dbReference type="Proteomes" id="UP000590749">
    <property type="component" value="Unassembled WGS sequence"/>
</dbReference>
<organism evidence="5 6">
    <name type="scientific">Actinoplanes campanulatus</name>
    <dbReference type="NCBI Taxonomy" id="113559"/>
    <lineage>
        <taxon>Bacteria</taxon>
        <taxon>Bacillati</taxon>
        <taxon>Actinomycetota</taxon>
        <taxon>Actinomycetes</taxon>
        <taxon>Micromonosporales</taxon>
        <taxon>Micromonosporaceae</taxon>
        <taxon>Actinoplanes</taxon>
    </lineage>
</organism>
<keyword evidence="6" id="KW-1185">Reference proteome</keyword>
<dbReference type="Pfam" id="PF02784">
    <property type="entry name" value="Orn_Arg_deC_N"/>
    <property type="match status" value="1"/>
</dbReference>
<evidence type="ECO:0000256" key="2">
    <source>
        <dbReference type="ARBA" id="ARBA00022793"/>
    </source>
</evidence>
<dbReference type="PANTHER" id="PTHR43727:SF2">
    <property type="entry name" value="GROUP IV DECARBOXYLASE"/>
    <property type="match status" value="1"/>
</dbReference>
<dbReference type="Gene3D" id="3.20.20.10">
    <property type="entry name" value="Alanine racemase"/>
    <property type="match status" value="1"/>
</dbReference>
<dbReference type="PROSITE" id="PS00878">
    <property type="entry name" value="ODR_DC_2_1"/>
    <property type="match status" value="1"/>
</dbReference>
<comment type="cofactor">
    <cofactor evidence="1">
        <name>pyridoxal 5'-phosphate</name>
        <dbReference type="ChEBI" id="CHEBI:597326"/>
    </cofactor>
</comment>
<evidence type="ECO:0000256" key="1">
    <source>
        <dbReference type="ARBA" id="ARBA00001933"/>
    </source>
</evidence>
<dbReference type="InterPro" id="IPR000183">
    <property type="entry name" value="Orn/DAP/Arg_de-COase"/>
</dbReference>
<reference evidence="5 6" key="1">
    <citation type="submission" date="2020-08" db="EMBL/GenBank/DDBJ databases">
        <title>Genomic Encyclopedia of Type Strains, Phase III (KMG-III): the genomes of soil and plant-associated and newly described type strains.</title>
        <authorList>
            <person name="Whitman W."/>
        </authorList>
    </citation>
    <scope>NUCLEOTIDE SEQUENCE [LARGE SCALE GENOMIC DNA]</scope>
    <source>
        <strain evidence="5 6">CECT 3287</strain>
    </source>
</reference>
<dbReference type="SUPFAM" id="SSF50621">
    <property type="entry name" value="Alanine racemase C-terminal domain-like"/>
    <property type="match status" value="1"/>
</dbReference>
<dbReference type="AlphaFoldDB" id="A0A7W5AQN4"/>
<dbReference type="InterPro" id="IPR009006">
    <property type="entry name" value="Ala_racemase/Decarboxylase_C"/>
</dbReference>
<keyword evidence="2" id="KW-0210">Decarboxylase</keyword>
<evidence type="ECO:0000313" key="5">
    <source>
        <dbReference type="EMBL" id="MBB3100682.1"/>
    </source>
</evidence>
<keyword evidence="5" id="KW-0456">Lyase</keyword>
<name>A0A7W5AQN4_9ACTN</name>
<feature type="domain" description="Orn/DAP/Arg decarboxylase 2 N-terminal" evidence="4">
    <location>
        <begin position="49"/>
        <end position="252"/>
    </location>
</feature>